<feature type="transmembrane region" description="Helical" evidence="6">
    <location>
        <begin position="417"/>
        <end position="438"/>
    </location>
</feature>
<dbReference type="AlphaFoldDB" id="A0A4P9VLD7"/>
<feature type="transmembrane region" description="Helical" evidence="6">
    <location>
        <begin position="43"/>
        <end position="65"/>
    </location>
</feature>
<keyword evidence="8" id="KW-1185">Reference proteome</keyword>
<dbReference type="InterPro" id="IPR002797">
    <property type="entry name" value="Polysacc_synth"/>
</dbReference>
<evidence type="ECO:0000256" key="3">
    <source>
        <dbReference type="ARBA" id="ARBA00022692"/>
    </source>
</evidence>
<feature type="transmembrane region" description="Helical" evidence="6">
    <location>
        <begin position="294"/>
        <end position="322"/>
    </location>
</feature>
<feature type="transmembrane region" description="Helical" evidence="6">
    <location>
        <begin position="86"/>
        <end position="109"/>
    </location>
</feature>
<gene>
    <name evidence="7" type="ORF">B9G39_06990</name>
</gene>
<evidence type="ECO:0000313" key="7">
    <source>
        <dbReference type="EMBL" id="RDH43204.1"/>
    </source>
</evidence>
<feature type="transmembrane region" description="Helical" evidence="6">
    <location>
        <begin position="211"/>
        <end position="232"/>
    </location>
</feature>
<accession>A0A4P9VLD7</accession>
<evidence type="ECO:0000313" key="8">
    <source>
        <dbReference type="Proteomes" id="UP000257039"/>
    </source>
</evidence>
<feature type="transmembrane region" description="Helical" evidence="6">
    <location>
        <begin position="17"/>
        <end position="37"/>
    </location>
</feature>
<keyword evidence="4 6" id="KW-1133">Transmembrane helix</keyword>
<keyword evidence="5 6" id="KW-0472">Membrane</keyword>
<feature type="transmembrane region" description="Helical" evidence="6">
    <location>
        <begin position="328"/>
        <end position="347"/>
    </location>
</feature>
<comment type="subcellular location">
    <subcellularLocation>
        <location evidence="1">Cell membrane</location>
        <topology evidence="1">Multi-pass membrane protein</topology>
    </subcellularLocation>
</comment>
<dbReference type="PANTHER" id="PTHR30250:SF11">
    <property type="entry name" value="O-ANTIGEN TRANSPORTER-RELATED"/>
    <property type="match status" value="1"/>
</dbReference>
<keyword evidence="3 6" id="KW-0812">Transmembrane</keyword>
<dbReference type="GO" id="GO:0005886">
    <property type="term" value="C:plasma membrane"/>
    <property type="evidence" value="ECO:0007669"/>
    <property type="project" value="UniProtKB-SubCell"/>
</dbReference>
<comment type="caution">
    <text evidence="7">The sequence shown here is derived from an EMBL/GenBank/DDBJ whole genome shotgun (WGS) entry which is preliminary data.</text>
</comment>
<feature type="transmembrane region" description="Helical" evidence="6">
    <location>
        <begin position="384"/>
        <end position="405"/>
    </location>
</feature>
<dbReference type="Pfam" id="PF01943">
    <property type="entry name" value="Polysacc_synt"/>
    <property type="match status" value="1"/>
</dbReference>
<dbReference type="PANTHER" id="PTHR30250">
    <property type="entry name" value="PST FAMILY PREDICTED COLANIC ACID TRANSPORTER"/>
    <property type="match status" value="1"/>
</dbReference>
<proteinExistence type="predicted"/>
<evidence type="ECO:0000256" key="4">
    <source>
        <dbReference type="ARBA" id="ARBA00022989"/>
    </source>
</evidence>
<organism evidence="7 8">
    <name type="scientific">Zooshikella ganghwensis</name>
    <dbReference type="NCBI Taxonomy" id="202772"/>
    <lineage>
        <taxon>Bacteria</taxon>
        <taxon>Pseudomonadati</taxon>
        <taxon>Pseudomonadota</taxon>
        <taxon>Gammaproteobacteria</taxon>
        <taxon>Oceanospirillales</taxon>
        <taxon>Zooshikellaceae</taxon>
        <taxon>Zooshikella</taxon>
    </lineage>
</organism>
<dbReference type="EMBL" id="NDXW01000001">
    <property type="protein sequence ID" value="RDH43204.1"/>
    <property type="molecule type" value="Genomic_DNA"/>
</dbReference>
<evidence type="ECO:0000256" key="5">
    <source>
        <dbReference type="ARBA" id="ARBA00023136"/>
    </source>
</evidence>
<sequence>MINISAIRENNLLKESVVYGLSGVLSRFATFISIPIYTRILGITQYGVLDYYVTLGYIIYIIFEMQVTSGFMRSYYEKKGQNKHDCLLTSACLIYIVNFTVLILIFWFFYHINFSKVDLNYLAPLVFTMFFKQIFDINNIYMRLEGDKFKYLYYNLSYVAAVNFFGIFSVLFIESKIESILYSIFSANIIFGILSFINLNKLFSFNFSFRIIKEIAFYSLPIVPAVIGGWLIHSVGKILIVSYISYEDLGKYSIALKVAMIFMLFNQAFRAAWDPYAVKKINSDSNAKEIFSKALSYYFSIGTLFVFFVLLISPLLLLVLGISPTIEIFLVVLVLLFGYLWQGVINIISIGNVWARKTYINSCCCLFGGLVSLIFSFFIIKIYGILGCSIGFLIGSMISFCLVYYTSKIKINYNAKIISLNMIIGILVCFFSLLFIQIRY</sequence>
<keyword evidence="2" id="KW-1003">Cell membrane</keyword>
<feature type="transmembrane region" description="Helical" evidence="6">
    <location>
        <begin position="153"/>
        <end position="173"/>
    </location>
</feature>
<feature type="transmembrane region" description="Helical" evidence="6">
    <location>
        <begin position="179"/>
        <end position="199"/>
    </location>
</feature>
<evidence type="ECO:0000256" key="2">
    <source>
        <dbReference type="ARBA" id="ARBA00022475"/>
    </source>
</evidence>
<feature type="transmembrane region" description="Helical" evidence="6">
    <location>
        <begin position="359"/>
        <end position="378"/>
    </location>
</feature>
<evidence type="ECO:0000256" key="6">
    <source>
        <dbReference type="SAM" id="Phobius"/>
    </source>
</evidence>
<name>A0A4P9VLD7_9GAMM</name>
<evidence type="ECO:0000256" key="1">
    <source>
        <dbReference type="ARBA" id="ARBA00004651"/>
    </source>
</evidence>
<protein>
    <recommendedName>
        <fullName evidence="9">Polysaccharide biosynthesis protein C-terminal domain-containing protein</fullName>
    </recommendedName>
</protein>
<reference evidence="7 8" key="1">
    <citation type="submission" date="2017-04" db="EMBL/GenBank/DDBJ databases">
        <title>Draft genome sequence of Zooshikella ganghwensis VG4 isolated from Red Sea sediments.</title>
        <authorList>
            <person name="Rehman Z."/>
            <person name="Alam I."/>
            <person name="Kamau A."/>
            <person name="Bajic V."/>
            <person name="Leiknes T."/>
        </authorList>
    </citation>
    <scope>NUCLEOTIDE SEQUENCE [LARGE SCALE GENOMIC DNA]</scope>
    <source>
        <strain evidence="7 8">VG4</strain>
    </source>
</reference>
<dbReference type="InterPro" id="IPR050833">
    <property type="entry name" value="Poly_Biosynth_Transport"/>
</dbReference>
<dbReference type="Proteomes" id="UP000257039">
    <property type="component" value="Unassembled WGS sequence"/>
</dbReference>
<dbReference type="RefSeq" id="WP_094786570.1">
    <property type="nucleotide sequence ID" value="NZ_NDXW01000001.1"/>
</dbReference>
<evidence type="ECO:0008006" key="9">
    <source>
        <dbReference type="Google" id="ProtNLM"/>
    </source>
</evidence>